<dbReference type="InterPro" id="IPR025161">
    <property type="entry name" value="IS402-like_dom"/>
</dbReference>
<dbReference type="Pfam" id="PF13340">
    <property type="entry name" value="DUF4096"/>
    <property type="match status" value="1"/>
</dbReference>
<evidence type="ECO:0000313" key="3">
    <source>
        <dbReference type="EMBL" id="MDQ0577850.1"/>
    </source>
</evidence>
<name>A0ABU0NFH7_STRRH</name>
<evidence type="ECO:0000313" key="4">
    <source>
        <dbReference type="Proteomes" id="UP001230654"/>
    </source>
</evidence>
<accession>A0ABU0NFH7</accession>
<feature type="compositionally biased region" description="Basic residues" evidence="1">
    <location>
        <begin position="104"/>
        <end position="114"/>
    </location>
</feature>
<feature type="domain" description="Insertion element IS402-like" evidence="2">
    <location>
        <begin position="3"/>
        <end position="76"/>
    </location>
</feature>
<evidence type="ECO:0000256" key="1">
    <source>
        <dbReference type="SAM" id="MobiDB-lite"/>
    </source>
</evidence>
<reference evidence="3 4" key="1">
    <citation type="submission" date="2023-07" db="EMBL/GenBank/DDBJ databases">
        <title>Comparative genomics of wheat-associated soil bacteria to identify genetic determinants of phenazine resistance.</title>
        <authorList>
            <person name="Mouncey N."/>
        </authorList>
    </citation>
    <scope>NUCLEOTIDE SEQUENCE [LARGE SCALE GENOMIC DNA]</scope>
    <source>
        <strain evidence="3 4">B2I6</strain>
    </source>
</reference>
<proteinExistence type="predicted"/>
<feature type="region of interest" description="Disordered" evidence="1">
    <location>
        <begin position="104"/>
        <end position="136"/>
    </location>
</feature>
<protein>
    <submittedName>
        <fullName evidence="3">Transposase</fullName>
    </submittedName>
</protein>
<dbReference type="EMBL" id="JAUSWV010000001">
    <property type="protein sequence ID" value="MDQ0577850.1"/>
    <property type="molecule type" value="Genomic_DNA"/>
</dbReference>
<gene>
    <name evidence="3" type="ORF">QF030_000028</name>
</gene>
<organism evidence="3 4">
    <name type="scientific">Streptomyces rishiriensis</name>
    <dbReference type="NCBI Taxonomy" id="68264"/>
    <lineage>
        <taxon>Bacteria</taxon>
        <taxon>Bacillati</taxon>
        <taxon>Actinomycetota</taxon>
        <taxon>Actinomycetes</taxon>
        <taxon>Kitasatosporales</taxon>
        <taxon>Streptomycetaceae</taxon>
        <taxon>Streptomyces</taxon>
    </lineage>
</organism>
<sequence>MSLTDAQWARIEPLLPDRKPKRGGRWRDHREVIDAIAFKFRTGTQWVHLPEKYGNWRGVYNRLRMWAVDGTWERVFTALMTQADADKELDWVVSVDSTIVRAHQHAAGARKKGPLRPSRTTTPSGGRAGDLQRRSILPPTAAVVPSRLS</sequence>
<dbReference type="InterPro" id="IPR052909">
    <property type="entry name" value="Transposase_6_like"/>
</dbReference>
<dbReference type="Proteomes" id="UP001230654">
    <property type="component" value="Unassembled WGS sequence"/>
</dbReference>
<comment type="caution">
    <text evidence="3">The sequence shown here is derived from an EMBL/GenBank/DDBJ whole genome shotgun (WGS) entry which is preliminary data.</text>
</comment>
<evidence type="ECO:0000259" key="2">
    <source>
        <dbReference type="Pfam" id="PF13340"/>
    </source>
</evidence>
<keyword evidence="4" id="KW-1185">Reference proteome</keyword>
<dbReference type="PANTHER" id="PTHR46637">
    <property type="entry name" value="TIS1421-TRANSPOSASE PROTEIN A"/>
    <property type="match status" value="1"/>
</dbReference>
<dbReference type="PANTHER" id="PTHR46637:SF1">
    <property type="entry name" value="BLL5188 PROTEIN"/>
    <property type="match status" value="1"/>
</dbReference>
<dbReference type="NCBIfam" id="NF033580">
    <property type="entry name" value="transpos_IS5_3"/>
    <property type="match status" value="1"/>
</dbReference>